<proteinExistence type="predicted"/>
<name>A0ABR2WAP9_9FUNG</name>
<dbReference type="Gene3D" id="2.60.120.590">
    <property type="entry name" value="Alpha-ketoglutarate-dependent dioxygenase AlkB-like"/>
    <property type="match status" value="1"/>
</dbReference>
<reference evidence="2 3" key="1">
    <citation type="submission" date="2023-04" db="EMBL/GenBank/DDBJ databases">
        <title>Genome of Basidiobolus ranarum AG-B5.</title>
        <authorList>
            <person name="Stajich J.E."/>
            <person name="Carter-House D."/>
            <person name="Gryganskyi A."/>
        </authorList>
    </citation>
    <scope>NUCLEOTIDE SEQUENCE [LARGE SCALE GENOMIC DNA]</scope>
    <source>
        <strain evidence="2 3">AG-B5</strain>
    </source>
</reference>
<dbReference type="InterPro" id="IPR037151">
    <property type="entry name" value="AlkB-like_sf"/>
</dbReference>
<protein>
    <recommendedName>
        <fullName evidence="1">Alpha-ketoglutarate-dependent dioxygenase AlkB-like domain-containing protein</fullName>
    </recommendedName>
</protein>
<dbReference type="EMBL" id="JASJQH010006891">
    <property type="protein sequence ID" value="KAK9728790.1"/>
    <property type="molecule type" value="Genomic_DNA"/>
</dbReference>
<sequence>MTKDKETLSKNALKKLIKLERKKEYSYGVMAKLENREVSDLFCSESTPFICIANAGSGAMGSVPFNVLCEVMARFEGYLEAKQSAYGRPYTFVRFLDANCAKIVKEKFHLKTTEYFEGKILFVEYVEQNKSPFVNSPGLKERQVPGLLFIEDYISEEEEEFMLKEIDGLSDWKYVNKRFVQHYGFAFDYKTKHVGDSSMTNSLTFPGFMQTFLDKMSTDLPDLPVCDQVTISKYPRGSGITSHVDTHSAFDTAIYILSLKSSVVMDFKNLLSNDVVSIELPRRSLAVMTQESRYAWEHAIKERKTDLLPNGKVFERDDRISLTCRRILPDFICRCAWPQYCDRHVSTITSES</sequence>
<dbReference type="PANTHER" id="PTHR12463:SF1">
    <property type="entry name" value="2-OXOGLUTARATE AND FE-DEPENDENT OXYGENASE FAMILY PROTEIN"/>
    <property type="match status" value="1"/>
</dbReference>
<dbReference type="Pfam" id="PF13532">
    <property type="entry name" value="2OG-FeII_Oxy_2"/>
    <property type="match status" value="1"/>
</dbReference>
<gene>
    <name evidence="2" type="ORF">K7432_000817</name>
</gene>
<dbReference type="SUPFAM" id="SSF51197">
    <property type="entry name" value="Clavaminate synthase-like"/>
    <property type="match status" value="1"/>
</dbReference>
<dbReference type="InterPro" id="IPR032857">
    <property type="entry name" value="ALKBH4"/>
</dbReference>
<dbReference type="PANTHER" id="PTHR12463">
    <property type="entry name" value="OXYGENASE-RELATED"/>
    <property type="match status" value="1"/>
</dbReference>
<evidence type="ECO:0000259" key="1">
    <source>
        <dbReference type="Pfam" id="PF13532"/>
    </source>
</evidence>
<comment type="caution">
    <text evidence="2">The sequence shown here is derived from an EMBL/GenBank/DDBJ whole genome shotgun (WGS) entry which is preliminary data.</text>
</comment>
<dbReference type="InterPro" id="IPR027450">
    <property type="entry name" value="AlkB-like"/>
</dbReference>
<evidence type="ECO:0000313" key="3">
    <source>
        <dbReference type="Proteomes" id="UP001479436"/>
    </source>
</evidence>
<dbReference type="Proteomes" id="UP001479436">
    <property type="component" value="Unassembled WGS sequence"/>
</dbReference>
<organism evidence="2 3">
    <name type="scientific">Basidiobolus ranarum</name>
    <dbReference type="NCBI Taxonomy" id="34480"/>
    <lineage>
        <taxon>Eukaryota</taxon>
        <taxon>Fungi</taxon>
        <taxon>Fungi incertae sedis</taxon>
        <taxon>Zoopagomycota</taxon>
        <taxon>Entomophthoromycotina</taxon>
        <taxon>Basidiobolomycetes</taxon>
        <taxon>Basidiobolales</taxon>
        <taxon>Basidiobolaceae</taxon>
        <taxon>Basidiobolus</taxon>
    </lineage>
</organism>
<accession>A0ABR2WAP9</accession>
<keyword evidence="3" id="KW-1185">Reference proteome</keyword>
<feature type="domain" description="Alpha-ketoglutarate-dependent dioxygenase AlkB-like" evidence="1">
    <location>
        <begin position="205"/>
        <end position="325"/>
    </location>
</feature>
<evidence type="ECO:0000313" key="2">
    <source>
        <dbReference type="EMBL" id="KAK9728790.1"/>
    </source>
</evidence>